<dbReference type="AlphaFoldDB" id="A0A5M8PC68"/>
<dbReference type="OrthoDB" id="3024632at2759"/>
<feature type="transmembrane region" description="Helical" evidence="2">
    <location>
        <begin position="254"/>
        <end position="271"/>
    </location>
</feature>
<reference evidence="3 4" key="1">
    <citation type="submission" date="2019-09" db="EMBL/GenBank/DDBJ databases">
        <title>The hologenome of the rock-dwelling lichen Lasallia pustulata.</title>
        <authorList>
            <person name="Greshake Tzovaras B."/>
            <person name="Segers F."/>
            <person name="Bicker A."/>
            <person name="Dal Grande F."/>
            <person name="Otte J."/>
            <person name="Hankeln T."/>
            <person name="Schmitt I."/>
            <person name="Ebersberger I."/>
        </authorList>
    </citation>
    <scope>NUCLEOTIDE SEQUENCE [LARGE SCALE GENOMIC DNA]</scope>
    <source>
        <strain evidence="3">A1-1</strain>
    </source>
</reference>
<evidence type="ECO:0000256" key="2">
    <source>
        <dbReference type="SAM" id="Phobius"/>
    </source>
</evidence>
<proteinExistence type="predicted"/>
<feature type="compositionally biased region" description="Basic residues" evidence="1">
    <location>
        <begin position="442"/>
        <end position="451"/>
    </location>
</feature>
<evidence type="ECO:0000313" key="4">
    <source>
        <dbReference type="Proteomes" id="UP000324767"/>
    </source>
</evidence>
<protein>
    <submittedName>
        <fullName evidence="3">Uncharacterized protein</fullName>
    </submittedName>
</protein>
<dbReference type="PANTHER" id="PTHR24216">
    <property type="entry name" value="PAXILLIN-RELATED"/>
    <property type="match status" value="1"/>
</dbReference>
<gene>
    <name evidence="3" type="ORF">FRX48_09385</name>
</gene>
<evidence type="ECO:0000256" key="1">
    <source>
        <dbReference type="SAM" id="MobiDB-lite"/>
    </source>
</evidence>
<keyword evidence="2" id="KW-0472">Membrane</keyword>
<feature type="region of interest" description="Disordered" evidence="1">
    <location>
        <begin position="416"/>
        <end position="469"/>
    </location>
</feature>
<feature type="region of interest" description="Disordered" evidence="1">
    <location>
        <begin position="1"/>
        <end position="70"/>
    </location>
</feature>
<keyword evidence="2" id="KW-1133">Transmembrane helix</keyword>
<dbReference type="Proteomes" id="UP000324767">
    <property type="component" value="Unassembled WGS sequence"/>
</dbReference>
<comment type="caution">
    <text evidence="3">The sequence shown here is derived from an EMBL/GenBank/DDBJ whole genome shotgun (WGS) entry which is preliminary data.</text>
</comment>
<feature type="transmembrane region" description="Helical" evidence="2">
    <location>
        <begin position="375"/>
        <end position="394"/>
    </location>
</feature>
<evidence type="ECO:0000313" key="3">
    <source>
        <dbReference type="EMBL" id="KAA6406887.1"/>
    </source>
</evidence>
<feature type="transmembrane region" description="Helical" evidence="2">
    <location>
        <begin position="277"/>
        <end position="296"/>
    </location>
</feature>
<accession>A0A5M8PC68</accession>
<name>A0A5M8PC68_9LECA</name>
<dbReference type="PANTHER" id="PTHR24216:SF65">
    <property type="entry name" value="PAXILLIN-LIKE PROTEIN 1"/>
    <property type="match status" value="1"/>
</dbReference>
<feature type="compositionally biased region" description="Low complexity" evidence="1">
    <location>
        <begin position="23"/>
        <end position="37"/>
    </location>
</feature>
<organism evidence="3 4">
    <name type="scientific">Lasallia pustulata</name>
    <dbReference type="NCBI Taxonomy" id="136370"/>
    <lineage>
        <taxon>Eukaryota</taxon>
        <taxon>Fungi</taxon>
        <taxon>Dikarya</taxon>
        <taxon>Ascomycota</taxon>
        <taxon>Pezizomycotina</taxon>
        <taxon>Lecanoromycetes</taxon>
        <taxon>OSLEUM clade</taxon>
        <taxon>Umbilicariomycetidae</taxon>
        <taxon>Umbilicariales</taxon>
        <taxon>Umbilicariaceae</taxon>
        <taxon>Lasallia</taxon>
    </lineage>
</organism>
<feature type="transmembrane region" description="Helical" evidence="2">
    <location>
        <begin position="349"/>
        <end position="369"/>
    </location>
</feature>
<dbReference type="EMBL" id="VXIT01000022">
    <property type="protein sequence ID" value="KAA6406887.1"/>
    <property type="molecule type" value="Genomic_DNA"/>
</dbReference>
<keyword evidence="2" id="KW-0812">Transmembrane</keyword>
<sequence length="592" mass="64153">MQPITPSSARPPLTPRISNVAIPSNTPSTPLTSLPLPQTQPNPPNPHVLRLPPASASVPSPAHPSPPQTFTFPPFSLSNGLVEIAALTTIIGSKNAEALTLGARGAAGLPWAMLSSFGALSVVRACLAASTPEVLRETFGLRNAATDGAVGLRRDLRRGRRAVAGMVRERRELGAAVGVVVAGRQTSSDDELNAVPQIDESTVKWMDIYALDQYTQRLVQSCPFTTPPQPLAVSLYSFDVHADEARRIRAFQDYMSIFVSAVKLIEVYILWRCGDTPLFWVTALPWLFAFLAAPVLQMCHMSRPRLGRDQVTQLDILSGSLPTPQVPGGQHRLLLGAPQNVRHHRAWRVIWAISALIGVATLISSYVLLSKEAQTTVYIWIGFQTLWLILRSAFYHLAESADNPIQQSGARPLGTLGKSPFIGQSPPTSSPPPPPASSRRAPPPRRLRHPLPHAFRPLPPQPPNLPDGAPLDVTITAILGDTLLSSASWFLGSGPTSSELYDSCLLELVLPHGQAYLVPCARVLSGPPKGSAPKDSESSVVANFAPRGGSNDPDNITWWYWIPCAGARWLRLRSEGAGFLGKRRGGWWRRGR</sequence>